<dbReference type="GO" id="GO:0016491">
    <property type="term" value="F:oxidoreductase activity"/>
    <property type="evidence" value="ECO:0007669"/>
    <property type="project" value="UniProtKB-KW"/>
</dbReference>
<dbReference type="Gene3D" id="3.40.50.720">
    <property type="entry name" value="NAD(P)-binding Rossmann-like Domain"/>
    <property type="match status" value="1"/>
</dbReference>
<comment type="similarity">
    <text evidence="5">Belongs to the zinc-containing alcohol dehydrogenase family.</text>
</comment>
<evidence type="ECO:0000256" key="1">
    <source>
        <dbReference type="ARBA" id="ARBA00001947"/>
    </source>
</evidence>
<keyword evidence="4" id="KW-0560">Oxidoreductase</keyword>
<dbReference type="AlphaFoldDB" id="A0A7W7SU51"/>
<dbReference type="PROSITE" id="PS00059">
    <property type="entry name" value="ADH_ZINC"/>
    <property type="match status" value="1"/>
</dbReference>
<protein>
    <submittedName>
        <fullName evidence="7">2-desacetyl-2-hydroxyethyl bacteriochlorophyllide A dehydrogenase</fullName>
    </submittedName>
</protein>
<dbReference type="InterPro" id="IPR050129">
    <property type="entry name" value="Zn_alcohol_dh"/>
</dbReference>
<evidence type="ECO:0000259" key="6">
    <source>
        <dbReference type="SMART" id="SM00829"/>
    </source>
</evidence>
<dbReference type="SUPFAM" id="SSF51735">
    <property type="entry name" value="NAD(P)-binding Rossmann-fold domains"/>
    <property type="match status" value="1"/>
</dbReference>
<reference evidence="7 8" key="1">
    <citation type="submission" date="2020-08" db="EMBL/GenBank/DDBJ databases">
        <title>Sequencing the genomes of 1000 actinobacteria strains.</title>
        <authorList>
            <person name="Klenk H.-P."/>
        </authorList>
    </citation>
    <scope>NUCLEOTIDE SEQUENCE [LARGE SCALE GENOMIC DNA]</scope>
    <source>
        <strain evidence="7 8">DSM 45886</strain>
    </source>
</reference>
<dbReference type="InterPro" id="IPR036291">
    <property type="entry name" value="NAD(P)-bd_dom_sf"/>
</dbReference>
<gene>
    <name evidence="7" type="ORF">FHR38_004775</name>
</gene>
<dbReference type="PANTHER" id="PTHR43401">
    <property type="entry name" value="L-THREONINE 3-DEHYDROGENASE"/>
    <property type="match status" value="1"/>
</dbReference>
<dbReference type="SUPFAM" id="SSF50129">
    <property type="entry name" value="GroES-like"/>
    <property type="match status" value="1"/>
</dbReference>
<keyword evidence="8" id="KW-1185">Reference proteome</keyword>
<evidence type="ECO:0000256" key="5">
    <source>
        <dbReference type="RuleBase" id="RU361277"/>
    </source>
</evidence>
<organism evidence="7 8">
    <name type="scientific">Micromonospora polyrhachis</name>
    <dbReference type="NCBI Taxonomy" id="1282883"/>
    <lineage>
        <taxon>Bacteria</taxon>
        <taxon>Bacillati</taxon>
        <taxon>Actinomycetota</taxon>
        <taxon>Actinomycetes</taxon>
        <taxon>Micromonosporales</taxon>
        <taxon>Micromonosporaceae</taxon>
        <taxon>Micromonospora</taxon>
    </lineage>
</organism>
<evidence type="ECO:0000313" key="7">
    <source>
        <dbReference type="EMBL" id="MBB4961042.1"/>
    </source>
</evidence>
<proteinExistence type="inferred from homology"/>
<dbReference type="SMART" id="SM00829">
    <property type="entry name" value="PKS_ER"/>
    <property type="match status" value="1"/>
</dbReference>
<dbReference type="Pfam" id="PF00107">
    <property type="entry name" value="ADH_zinc_N"/>
    <property type="match status" value="1"/>
</dbReference>
<feature type="domain" description="Enoyl reductase (ER)" evidence="6">
    <location>
        <begin position="13"/>
        <end position="345"/>
    </location>
</feature>
<dbReference type="Gene3D" id="3.90.180.10">
    <property type="entry name" value="Medium-chain alcohol dehydrogenases, catalytic domain"/>
    <property type="match status" value="1"/>
</dbReference>
<dbReference type="InterPro" id="IPR020843">
    <property type="entry name" value="ER"/>
</dbReference>
<evidence type="ECO:0000256" key="4">
    <source>
        <dbReference type="ARBA" id="ARBA00023002"/>
    </source>
</evidence>
<dbReference type="Pfam" id="PF08240">
    <property type="entry name" value="ADH_N"/>
    <property type="match status" value="1"/>
</dbReference>
<comment type="caution">
    <text evidence="7">The sequence shown here is derived from an EMBL/GenBank/DDBJ whole genome shotgun (WGS) entry which is preliminary data.</text>
</comment>
<name>A0A7W7SU51_9ACTN</name>
<dbReference type="InterPro" id="IPR011032">
    <property type="entry name" value="GroES-like_sf"/>
</dbReference>
<dbReference type="InterPro" id="IPR013149">
    <property type="entry name" value="ADH-like_C"/>
</dbReference>
<sequence>MGTSATMRQVRVAGLNDVTVVDSPVPEAGPDQVRVAVTYAGICGSDTHAIAGHHPFLHPPYLPGHELCGVVDRVGAGADPSLVGKRVVVRPNVECGECVNCRAGRINACQQLAWIGCDSSGKLAGGMAAYVVAPARNIIPVPDEVSDLDAALVECLATPVHAARIAGDLRGANVTVLGAGTVGILCVVAARAAGAATIVVTDLEPAKRERALKLGADAAVDAADPQFAMAVRRAYDGGHADVVFDCVATEVSIRQAFDVLRRAGTLLVVGVPPRAGSVPLPEVQDWEMRIQGCANYTAADMQTAIAIAAAGGLPSEQIVSTVFAVEEAAAAFVAAANGSVGKILVTPRSDLGTHRG</sequence>
<comment type="cofactor">
    <cofactor evidence="1 5">
        <name>Zn(2+)</name>
        <dbReference type="ChEBI" id="CHEBI:29105"/>
    </cofactor>
</comment>
<dbReference type="PANTHER" id="PTHR43401:SF2">
    <property type="entry name" value="L-THREONINE 3-DEHYDROGENASE"/>
    <property type="match status" value="1"/>
</dbReference>
<evidence type="ECO:0000256" key="2">
    <source>
        <dbReference type="ARBA" id="ARBA00022723"/>
    </source>
</evidence>
<dbReference type="EMBL" id="JACHJW010000001">
    <property type="protein sequence ID" value="MBB4961042.1"/>
    <property type="molecule type" value="Genomic_DNA"/>
</dbReference>
<accession>A0A7W7SU51</accession>
<evidence type="ECO:0000256" key="3">
    <source>
        <dbReference type="ARBA" id="ARBA00022833"/>
    </source>
</evidence>
<keyword evidence="3 5" id="KW-0862">Zinc</keyword>
<dbReference type="InterPro" id="IPR013154">
    <property type="entry name" value="ADH-like_N"/>
</dbReference>
<keyword evidence="2 5" id="KW-0479">Metal-binding</keyword>
<dbReference type="Proteomes" id="UP000578819">
    <property type="component" value="Unassembled WGS sequence"/>
</dbReference>
<evidence type="ECO:0000313" key="8">
    <source>
        <dbReference type="Proteomes" id="UP000578819"/>
    </source>
</evidence>
<dbReference type="RefSeq" id="WP_184536710.1">
    <property type="nucleotide sequence ID" value="NZ_JACHJW010000001.1"/>
</dbReference>
<dbReference type="GO" id="GO:0008270">
    <property type="term" value="F:zinc ion binding"/>
    <property type="evidence" value="ECO:0007669"/>
    <property type="project" value="InterPro"/>
</dbReference>
<dbReference type="InterPro" id="IPR002328">
    <property type="entry name" value="ADH_Zn_CS"/>
</dbReference>